<dbReference type="SUPFAM" id="SSF46894">
    <property type="entry name" value="C-terminal effector domain of the bipartite response regulators"/>
    <property type="match status" value="1"/>
</dbReference>
<accession>A0ABS5I445</accession>
<feature type="domain" description="OmpR/PhoB-type" evidence="3">
    <location>
        <begin position="1"/>
        <end position="97"/>
    </location>
</feature>
<name>A0ABS5I445_9GAMM</name>
<keyword evidence="5" id="KW-1185">Reference proteome</keyword>
<evidence type="ECO:0000256" key="1">
    <source>
        <dbReference type="ARBA" id="ARBA00023125"/>
    </source>
</evidence>
<dbReference type="Proteomes" id="UP000811844">
    <property type="component" value="Unassembled WGS sequence"/>
</dbReference>
<organism evidence="4 5">
    <name type="scientific">Shewanella intestini</name>
    <dbReference type="NCBI Taxonomy" id="2017544"/>
    <lineage>
        <taxon>Bacteria</taxon>
        <taxon>Pseudomonadati</taxon>
        <taxon>Pseudomonadota</taxon>
        <taxon>Gammaproteobacteria</taxon>
        <taxon>Alteromonadales</taxon>
        <taxon>Shewanellaceae</taxon>
        <taxon>Shewanella</taxon>
    </lineage>
</organism>
<reference evidence="4 5" key="1">
    <citation type="submission" date="2020-02" db="EMBL/GenBank/DDBJ databases">
        <title>Shewanella WXL01 sp. nov., a marine bacterium isolated from green algae in Luhuitou Fringing Reef (Northern South China Sea).</title>
        <authorList>
            <person name="Wang X."/>
        </authorList>
    </citation>
    <scope>NUCLEOTIDE SEQUENCE [LARGE SCALE GENOMIC DNA]</scope>
    <source>
        <strain evidence="4 5">MCCC 1A01895</strain>
    </source>
</reference>
<evidence type="ECO:0000313" key="4">
    <source>
        <dbReference type="EMBL" id="MBR9728798.1"/>
    </source>
</evidence>
<gene>
    <name evidence="4" type="ORF">G3R48_12500</name>
</gene>
<comment type="caution">
    <text evidence="4">The sequence shown here is derived from an EMBL/GenBank/DDBJ whole genome shotgun (WGS) entry which is preliminary data.</text>
</comment>
<sequence>MIKITAYLELNEEATQLEDSVNGVTIALTFSESAVLAYLLQSESVCTKESLLEVGWPNRVVAATSLTQCISTLRKKLEPYSEVILKTVARRGYELHVAKQSTIKVLAVNDAKSLKSAFLNASMIVKVMGLIPLLAVMLVGWYCSDYHQVMKQISHWHADKMMPLNIGGVKADTPVLYQSGDDNFTSSMWQKHLNAEHNHIDGLQNIKSFASHVGSNYSIASCLNVVDNQCTGSDLINITAINKTPAGLDMDQFILLAKKLEKRIRYNKIIISESDDEVDFDTTEHSYHADVYFPRAGKRLFRSDMSLSLIYEEKDKGIFYSSVCITDEDCLTSPIKYKLNGEFTQYHKMIDGMDVDVFLVKVKNKEFIKPDVVTPEAMHFYRSIRKHNIKDKVIYFYRIHTDDKSAVWINPILGNIVAWYEYKPVVM</sequence>
<dbReference type="Gene3D" id="1.10.10.10">
    <property type="entry name" value="Winged helix-like DNA-binding domain superfamily/Winged helix DNA-binding domain"/>
    <property type="match status" value="1"/>
</dbReference>
<dbReference type="EMBL" id="JAAIKR010000012">
    <property type="protein sequence ID" value="MBR9728798.1"/>
    <property type="molecule type" value="Genomic_DNA"/>
</dbReference>
<dbReference type="InterPro" id="IPR001867">
    <property type="entry name" value="OmpR/PhoB-type_DNA-bd"/>
</dbReference>
<evidence type="ECO:0000313" key="5">
    <source>
        <dbReference type="Proteomes" id="UP000811844"/>
    </source>
</evidence>
<protein>
    <submittedName>
        <fullName evidence="4">CadC family transcriptional regulator</fullName>
    </submittedName>
</protein>
<dbReference type="RefSeq" id="WP_153665098.1">
    <property type="nucleotide sequence ID" value="NZ_JAAIKR010000012.1"/>
</dbReference>
<proteinExistence type="predicted"/>
<dbReference type="PROSITE" id="PS51755">
    <property type="entry name" value="OMPR_PHOB"/>
    <property type="match status" value="1"/>
</dbReference>
<dbReference type="Pfam" id="PF00486">
    <property type="entry name" value="Trans_reg_C"/>
    <property type="match status" value="1"/>
</dbReference>
<dbReference type="SMART" id="SM00862">
    <property type="entry name" value="Trans_reg_C"/>
    <property type="match status" value="1"/>
</dbReference>
<keyword evidence="1 2" id="KW-0238">DNA-binding</keyword>
<feature type="DNA-binding region" description="OmpR/PhoB-type" evidence="2">
    <location>
        <begin position="1"/>
        <end position="97"/>
    </location>
</feature>
<dbReference type="CDD" id="cd00383">
    <property type="entry name" value="trans_reg_C"/>
    <property type="match status" value="1"/>
</dbReference>
<dbReference type="InterPro" id="IPR016032">
    <property type="entry name" value="Sig_transdc_resp-reg_C-effctor"/>
</dbReference>
<evidence type="ECO:0000256" key="2">
    <source>
        <dbReference type="PROSITE-ProRule" id="PRU01091"/>
    </source>
</evidence>
<dbReference type="InterPro" id="IPR036388">
    <property type="entry name" value="WH-like_DNA-bd_sf"/>
</dbReference>
<evidence type="ECO:0000259" key="3">
    <source>
        <dbReference type="PROSITE" id="PS51755"/>
    </source>
</evidence>